<organism evidence="16 18">
    <name type="scientific">Entamoeba nuttalli</name>
    <dbReference type="NCBI Taxonomy" id="412467"/>
    <lineage>
        <taxon>Eukaryota</taxon>
        <taxon>Amoebozoa</taxon>
        <taxon>Evosea</taxon>
        <taxon>Archamoebae</taxon>
        <taxon>Mastigamoebida</taxon>
        <taxon>Entamoebidae</taxon>
        <taxon>Entamoeba</taxon>
    </lineage>
</organism>
<dbReference type="Pfam" id="PF09190">
    <property type="entry name" value="DALR_2"/>
    <property type="match status" value="1"/>
</dbReference>
<dbReference type="SUPFAM" id="SSF52374">
    <property type="entry name" value="Nucleotidylyl transferase"/>
    <property type="match status" value="1"/>
</dbReference>
<evidence type="ECO:0000256" key="2">
    <source>
        <dbReference type="ARBA" id="ARBA00004496"/>
    </source>
</evidence>
<dbReference type="Gene3D" id="1.20.120.1910">
    <property type="entry name" value="Cysteine-tRNA ligase, C-terminal anti-codon recognition domain"/>
    <property type="match status" value="1"/>
</dbReference>
<evidence type="ECO:0000256" key="7">
    <source>
        <dbReference type="ARBA" id="ARBA00022723"/>
    </source>
</evidence>
<keyword evidence="8" id="KW-0547">Nucleotide-binding</keyword>
<feature type="domain" description="tRNA synthetases class I catalytic" evidence="14">
    <location>
        <begin position="22"/>
        <end position="414"/>
    </location>
</feature>
<comment type="subcellular location">
    <subcellularLocation>
        <location evidence="2">Cytoplasm</location>
    </subcellularLocation>
</comment>
<proteinExistence type="inferred from homology"/>
<reference evidence="16" key="2">
    <citation type="submission" date="2024-08" db="EMBL/GenBank/DDBJ databases">
        <title>Draft genome assembly of Entamoeba nuttalli using a combination of long-read and short-read sequencing data.</title>
        <authorList>
            <person name="Tanaka M."/>
            <person name="Tachibana H."/>
        </authorList>
    </citation>
    <scope>NUCLEOTIDE SEQUENCE</scope>
    <source>
        <strain evidence="16">P19-061405</strain>
    </source>
</reference>
<dbReference type="EMBL" id="BAAFRS010000244">
    <property type="protein sequence ID" value="GAB1225149.1"/>
    <property type="molecule type" value="Genomic_DNA"/>
</dbReference>
<evidence type="ECO:0000256" key="8">
    <source>
        <dbReference type="ARBA" id="ARBA00022741"/>
    </source>
</evidence>
<evidence type="ECO:0000256" key="5">
    <source>
        <dbReference type="ARBA" id="ARBA00022490"/>
    </source>
</evidence>
<keyword evidence="5" id="KW-0963">Cytoplasm</keyword>
<dbReference type="PANTHER" id="PTHR10890:SF3">
    <property type="entry name" value="CYSTEINE--TRNA LIGASE, CYTOPLASMIC"/>
    <property type="match status" value="1"/>
</dbReference>
<evidence type="ECO:0000313" key="18">
    <source>
        <dbReference type="Proteomes" id="UP001628156"/>
    </source>
</evidence>
<dbReference type="EC" id="6.1.1.16" evidence="4"/>
<dbReference type="PRINTS" id="PR00983">
    <property type="entry name" value="TRNASYNTHCYS"/>
</dbReference>
<accession>A0ABQ0DP34</accession>
<evidence type="ECO:0000256" key="12">
    <source>
        <dbReference type="ARBA" id="ARBA00023146"/>
    </source>
</evidence>
<protein>
    <recommendedName>
        <fullName evidence="4">cysteine--tRNA ligase</fullName>
        <ecNumber evidence="4">6.1.1.16</ecNumber>
    </recommendedName>
    <alternativeName>
        <fullName evidence="13">Cysteinyl-tRNA synthetase</fullName>
    </alternativeName>
</protein>
<comment type="similarity">
    <text evidence="3">Belongs to the class-I aminoacyl-tRNA synthetase family.</text>
</comment>
<gene>
    <name evidence="16" type="ORF">ENUP19_0210G0003</name>
    <name evidence="17" type="ORF">ENUP19_0244G0028</name>
</gene>
<evidence type="ECO:0000259" key="14">
    <source>
        <dbReference type="Pfam" id="PF01406"/>
    </source>
</evidence>
<evidence type="ECO:0000256" key="6">
    <source>
        <dbReference type="ARBA" id="ARBA00022598"/>
    </source>
</evidence>
<evidence type="ECO:0000313" key="17">
    <source>
        <dbReference type="EMBL" id="GAB1225149.1"/>
    </source>
</evidence>
<keyword evidence="9" id="KW-0862">Zinc</keyword>
<evidence type="ECO:0000256" key="10">
    <source>
        <dbReference type="ARBA" id="ARBA00022840"/>
    </source>
</evidence>
<dbReference type="Pfam" id="PF01406">
    <property type="entry name" value="tRNA-synt_1e"/>
    <property type="match status" value="1"/>
</dbReference>
<reference evidence="16 18" key="1">
    <citation type="journal article" date="2019" name="PLoS Negl. Trop. Dis.">
        <title>Whole genome sequencing of Entamoeba nuttalli reveals mammalian host-related molecular signatures and a novel octapeptide-repeat surface protein.</title>
        <authorList>
            <person name="Tanaka M."/>
            <person name="Makiuchi T."/>
            <person name="Komiyama T."/>
            <person name="Shiina T."/>
            <person name="Osaki K."/>
            <person name="Tachibana H."/>
        </authorList>
    </citation>
    <scope>NUCLEOTIDE SEQUENCE [LARGE SCALE GENOMIC DNA]</scope>
    <source>
        <strain evidence="16 18">P19-061405</strain>
    </source>
</reference>
<dbReference type="InterPro" id="IPR024909">
    <property type="entry name" value="Cys-tRNA/MSH_ligase"/>
</dbReference>
<evidence type="ECO:0000256" key="4">
    <source>
        <dbReference type="ARBA" id="ARBA00012832"/>
    </source>
</evidence>
<dbReference type="InterPro" id="IPR032678">
    <property type="entry name" value="tRNA-synt_1_cat_dom"/>
</dbReference>
<dbReference type="CDD" id="cd00672">
    <property type="entry name" value="CysRS_core"/>
    <property type="match status" value="1"/>
</dbReference>
<dbReference type="EMBL" id="BAAFRS010000210">
    <property type="protein sequence ID" value="GAB1224605.1"/>
    <property type="molecule type" value="Genomic_DNA"/>
</dbReference>
<dbReference type="InterPro" id="IPR015273">
    <property type="entry name" value="Cys-tRNA-synt_Ia_DALR"/>
</dbReference>
<keyword evidence="7" id="KW-0479">Metal-binding</keyword>
<evidence type="ECO:0000256" key="13">
    <source>
        <dbReference type="ARBA" id="ARBA00031499"/>
    </source>
</evidence>
<evidence type="ECO:0000256" key="11">
    <source>
        <dbReference type="ARBA" id="ARBA00022917"/>
    </source>
</evidence>
<dbReference type="HAMAP" id="MF_00041">
    <property type="entry name" value="Cys_tRNA_synth"/>
    <property type="match status" value="1"/>
</dbReference>
<dbReference type="InterPro" id="IPR009080">
    <property type="entry name" value="tRNAsynth_Ia_anticodon-bd"/>
</dbReference>
<comment type="caution">
    <text evidence="16">The sequence shown here is derived from an EMBL/GenBank/DDBJ whole genome shotgun (WGS) entry which is preliminary data.</text>
</comment>
<dbReference type="NCBIfam" id="TIGR00435">
    <property type="entry name" value="cysS"/>
    <property type="match status" value="1"/>
</dbReference>
<keyword evidence="6" id="KW-0436">Ligase</keyword>
<evidence type="ECO:0000256" key="3">
    <source>
        <dbReference type="ARBA" id="ARBA00005594"/>
    </source>
</evidence>
<comment type="cofactor">
    <cofactor evidence="1">
        <name>Zn(2+)</name>
        <dbReference type="ChEBI" id="CHEBI:29105"/>
    </cofactor>
</comment>
<evidence type="ECO:0000256" key="9">
    <source>
        <dbReference type="ARBA" id="ARBA00022833"/>
    </source>
</evidence>
<evidence type="ECO:0000259" key="15">
    <source>
        <dbReference type="Pfam" id="PF09190"/>
    </source>
</evidence>
<sequence>MTETLRVHNTLKRDSLDNFVCNGPIRWYCCGPTVYDDSHLGHARTYLSTDIFRRILEDYFGYQVIQCMNITDVDDKIILKARKNLLISKYCTATPKVTADTIKMMKEAWNEHKENIEKQMSETKDAAMLSLFKSQKEEYEKVFPTLDSFNGQNTVEVFARMTDVIGKYLDVRQKESVDPIEMKEAARVHARKYEELFFADCDALGIRRPDVISRVTEFIPEVIAFIQKIIDNGYAYESNGSVYFDTASFRKAGMTYGRLEPWSVGDVDAPADGEKHNKNDFALWKKSKAGEPSWESQWGPGRPGWHIECSAMASNVFGDTLDIHSGGEDLKFPHHENELAQSEAYFNKKESWVRYFLHTGHLHINGLKMSKSLKNFITIKQALEKYSARQLRILFLMQSWDAVINFSDSALDEAISKEKTIVEFFATMHSALNAPLKGSPLDAKDRDFLATLETRRKGIHTALCNNFDTATAMNHLFALIRKCNEYLSSTSSTLLLRSALYYIQKMLKVFGIEEKQVSSSSDNAPLLDTWCSFRTEVRKEAIKSKNTNILNLCDKVRDEDLPKVGVRVEDDGKTAWKLGNPEEILASIEEKKKVAHEQALKKKQSKRADLVKKISNYKSWAADPNDLFKEYPKPENGIIPTVGLDGKPIGKKQGQKLEKLYKAAVKNNELYKAELAKDSEFLSKLEEQVHQLDKEIEEMKN</sequence>
<dbReference type="InterPro" id="IPR014729">
    <property type="entry name" value="Rossmann-like_a/b/a_fold"/>
</dbReference>
<feature type="domain" description="Cysteinyl-tRNA synthetase class Ia DALR" evidence="15">
    <location>
        <begin position="461"/>
        <end position="512"/>
    </location>
</feature>
<evidence type="ECO:0000256" key="1">
    <source>
        <dbReference type="ARBA" id="ARBA00001947"/>
    </source>
</evidence>
<keyword evidence="11" id="KW-0648">Protein biosynthesis</keyword>
<keyword evidence="12" id="KW-0030">Aminoacyl-tRNA synthetase</keyword>
<evidence type="ECO:0000313" key="16">
    <source>
        <dbReference type="EMBL" id="GAB1224605.1"/>
    </source>
</evidence>
<keyword evidence="10" id="KW-0067">ATP-binding</keyword>
<name>A0ABQ0DP34_9EUKA</name>
<dbReference type="Proteomes" id="UP001628156">
    <property type="component" value="Unassembled WGS sequence"/>
</dbReference>
<dbReference type="Gene3D" id="3.40.50.620">
    <property type="entry name" value="HUPs"/>
    <property type="match status" value="2"/>
</dbReference>
<dbReference type="SUPFAM" id="SSF47323">
    <property type="entry name" value="Anticodon-binding domain of a subclass of class I aminoacyl-tRNA synthetases"/>
    <property type="match status" value="1"/>
</dbReference>
<dbReference type="InterPro" id="IPR015803">
    <property type="entry name" value="Cys-tRNA-ligase"/>
</dbReference>
<keyword evidence="18" id="KW-1185">Reference proteome</keyword>
<dbReference type="PANTHER" id="PTHR10890">
    <property type="entry name" value="CYSTEINYL-TRNA SYNTHETASE"/>
    <property type="match status" value="1"/>
</dbReference>